<evidence type="ECO:0008006" key="3">
    <source>
        <dbReference type="Google" id="ProtNLM"/>
    </source>
</evidence>
<sequence>MNKAIKLILPLCLLAACSQKRDPVKYAEDKSNGLRKEISVGNMHYTIQYKPADYIVASEHLDSGNAAERLSQLKGMVWFNISFQVEGFGQSPLRYQISGLDEYTARQDYYLNKAPNDMYLLYGRDSLTVNSYWFENNQNLTPYETMVVGFKLPGAVEVPKEDLRLSYYDRVFKNGIIKTVIKKEDF</sequence>
<dbReference type="PROSITE" id="PS51257">
    <property type="entry name" value="PROKAR_LIPOPROTEIN"/>
    <property type="match status" value="1"/>
</dbReference>
<organism evidence="1 2">
    <name type="scientific">Taibaiella lutea</name>
    <dbReference type="NCBI Taxonomy" id="2608001"/>
    <lineage>
        <taxon>Bacteria</taxon>
        <taxon>Pseudomonadati</taxon>
        <taxon>Bacteroidota</taxon>
        <taxon>Chitinophagia</taxon>
        <taxon>Chitinophagales</taxon>
        <taxon>Chitinophagaceae</taxon>
        <taxon>Taibaiella</taxon>
    </lineage>
</organism>
<gene>
    <name evidence="1" type="ORF">F0919_15615</name>
</gene>
<keyword evidence="2" id="KW-1185">Reference proteome</keyword>
<name>A0A5M6CFK1_9BACT</name>
<comment type="caution">
    <text evidence="1">The sequence shown here is derived from an EMBL/GenBank/DDBJ whole genome shotgun (WGS) entry which is preliminary data.</text>
</comment>
<protein>
    <recommendedName>
        <fullName evidence="3">Lipoprotein</fullName>
    </recommendedName>
</protein>
<accession>A0A5M6CFK1</accession>
<dbReference type="AlphaFoldDB" id="A0A5M6CFK1"/>
<proteinExistence type="predicted"/>
<reference evidence="1 2" key="1">
    <citation type="submission" date="2019-09" db="EMBL/GenBank/DDBJ databases">
        <title>Genome sequence and assembly of Taibaiella sp.</title>
        <authorList>
            <person name="Chhetri G."/>
        </authorList>
    </citation>
    <scope>NUCLEOTIDE SEQUENCE [LARGE SCALE GENOMIC DNA]</scope>
    <source>
        <strain evidence="1 2">KVB11</strain>
    </source>
</reference>
<dbReference type="Proteomes" id="UP000323632">
    <property type="component" value="Unassembled WGS sequence"/>
</dbReference>
<evidence type="ECO:0000313" key="1">
    <source>
        <dbReference type="EMBL" id="KAA5532225.1"/>
    </source>
</evidence>
<dbReference type="EMBL" id="VWSH01000004">
    <property type="protein sequence ID" value="KAA5532225.1"/>
    <property type="molecule type" value="Genomic_DNA"/>
</dbReference>
<dbReference type="RefSeq" id="WP_150033727.1">
    <property type="nucleotide sequence ID" value="NZ_VWSH01000004.1"/>
</dbReference>
<evidence type="ECO:0000313" key="2">
    <source>
        <dbReference type="Proteomes" id="UP000323632"/>
    </source>
</evidence>